<dbReference type="RefSeq" id="WP_415862270.1">
    <property type="nucleotide sequence ID" value="NZ_CP134536.1"/>
</dbReference>
<evidence type="ECO:0000313" key="2">
    <source>
        <dbReference type="EMBL" id="WNH12289.1"/>
    </source>
</evidence>
<protein>
    <submittedName>
        <fullName evidence="2">Uncharacterized protein</fullName>
    </submittedName>
</protein>
<gene>
    <name evidence="2" type="ORF">RHP49_15530</name>
</gene>
<keyword evidence="1" id="KW-0472">Membrane</keyword>
<evidence type="ECO:0000313" key="3">
    <source>
        <dbReference type="Proteomes" id="UP001303407"/>
    </source>
</evidence>
<feature type="transmembrane region" description="Helical" evidence="1">
    <location>
        <begin position="164"/>
        <end position="184"/>
    </location>
</feature>
<accession>A0ABY9Y242</accession>
<dbReference type="Proteomes" id="UP001303407">
    <property type="component" value="Chromosome"/>
</dbReference>
<keyword evidence="1" id="KW-0812">Transmembrane</keyword>
<proteinExistence type="predicted"/>
<name>A0ABY9Y242_9FLAO</name>
<organism evidence="2 3">
    <name type="scientific">Thalassobellus suaedae</name>
    <dbReference type="NCBI Taxonomy" id="3074124"/>
    <lineage>
        <taxon>Bacteria</taxon>
        <taxon>Pseudomonadati</taxon>
        <taxon>Bacteroidota</taxon>
        <taxon>Flavobacteriia</taxon>
        <taxon>Flavobacteriales</taxon>
        <taxon>Flavobacteriaceae</taxon>
        <taxon>Thalassobellus</taxon>
    </lineage>
</organism>
<keyword evidence="3" id="KW-1185">Reference proteome</keyword>
<sequence length="564" mass="64525">MKVPTNQKFRPLLFFNKNKRLTSFLSIFLTLLFLNLTIGCSYYNVRSVTTSPETLATNIDNFAKAQKYVVIHSGMEIWHLNNLKLNEQQKTMSGLVKKIDPIHVSKKPRESKRTHIYSGKKEVLNEVHFYLSTQNMINYDEQITIPFSAINSISVNDKNTGRSIAYAALGTIGVIAVIGIIYALTKSSCPFIYIQNGEEFIFTGELYPGVLTANQQRDDYLLLPNIADVNNVYSIKITNELKEIQYTDFVQLLEVNHPEHVKVLLDKNGNPNTFSNIMSPVNVLVDNLKTDGSPALAKDNTSYLFDSKMNTSSSTRNIELKFNKPIDSETAKLFLTVKNSMWLDYVFGKFNEQFGTYYNQFQKNQQETTKEKSTIWMNAQNIPLSVYLKTNTGWEFVDRVNTVGPMASRDIAVPIDLKNVTGNDVVVKLETGFMFWEVDYAGIDFTENLPLDVNYINPDEAIDGNHTNVTELLSASDQNYFVQPNIGDEVVVHFKINEPKADLNRTFFLKNRGYYNYIRNYDGEPNFQKLKLFKEAGAFTDFSKYEYEALMDYENQFDLASNTK</sequence>
<evidence type="ECO:0000256" key="1">
    <source>
        <dbReference type="SAM" id="Phobius"/>
    </source>
</evidence>
<dbReference type="EMBL" id="CP134536">
    <property type="protein sequence ID" value="WNH12289.1"/>
    <property type="molecule type" value="Genomic_DNA"/>
</dbReference>
<keyword evidence="1" id="KW-1133">Transmembrane helix</keyword>
<reference evidence="2 3" key="1">
    <citation type="submission" date="2023-09" db="EMBL/GenBank/DDBJ databases">
        <title>Thalassobella suaedae gen. nov., sp. nov., a marine bacterium of the family Flavobacteriaceae isolated from a halophyte Suaeda japonica.</title>
        <authorList>
            <person name="Lee S.Y."/>
            <person name="Hwang C.Y."/>
        </authorList>
    </citation>
    <scope>NUCLEOTIDE SEQUENCE [LARGE SCALE GENOMIC DNA]</scope>
    <source>
        <strain evidence="2 3">HL-DH10</strain>
    </source>
</reference>
<feature type="transmembrane region" description="Helical" evidence="1">
    <location>
        <begin position="21"/>
        <end position="45"/>
    </location>
</feature>